<protein>
    <submittedName>
        <fullName evidence="5">N-acetylmuramoyl-L-alanine amidase LytC</fullName>
        <ecNumber evidence="5">3.5.1.28</ecNumber>
    </submittedName>
</protein>
<dbReference type="InterPro" id="IPR050695">
    <property type="entry name" value="N-acetylmuramoyl_amidase_3"/>
</dbReference>
<gene>
    <name evidence="5" type="primary">lytC</name>
    <name evidence="5" type="ORF">Bravens_00991</name>
</gene>
<comment type="caution">
    <text evidence="5">The sequence shown here is derived from an EMBL/GenBank/DDBJ whole genome shotgun (WGS) entry which is preliminary data.</text>
</comment>
<keyword evidence="3" id="KW-0732">Signal</keyword>
<proteinExistence type="predicted"/>
<dbReference type="GO" id="GO:0008745">
    <property type="term" value="F:N-acetylmuramoyl-L-alanine amidase activity"/>
    <property type="evidence" value="ECO:0007669"/>
    <property type="project" value="UniProtKB-EC"/>
</dbReference>
<dbReference type="Pfam" id="PF01520">
    <property type="entry name" value="Amidase_3"/>
    <property type="match status" value="1"/>
</dbReference>
<dbReference type="InterPro" id="IPR002508">
    <property type="entry name" value="MurNAc-LAA_cat"/>
</dbReference>
<dbReference type="PATRIC" id="fig|479117.4.peg.990"/>
<evidence type="ECO:0000256" key="2">
    <source>
        <dbReference type="SAM" id="MobiDB-lite"/>
    </source>
</evidence>
<dbReference type="Proteomes" id="UP000243589">
    <property type="component" value="Unassembled WGS sequence"/>
</dbReference>
<dbReference type="EMBL" id="LQQC01000010">
    <property type="protein sequence ID" value="KXZ57959.1"/>
    <property type="molecule type" value="Genomic_DNA"/>
</dbReference>
<dbReference type="PANTHER" id="PTHR30404:SF0">
    <property type="entry name" value="N-ACETYLMURAMOYL-L-ALANINE AMIDASE AMIC"/>
    <property type="match status" value="1"/>
</dbReference>
<feature type="signal peptide" evidence="3">
    <location>
        <begin position="1"/>
        <end position="23"/>
    </location>
</feature>
<feature type="chain" id="PRO_5007562462" evidence="3">
    <location>
        <begin position="24"/>
        <end position="268"/>
    </location>
</feature>
<dbReference type="GO" id="GO:0009253">
    <property type="term" value="P:peptidoglycan catabolic process"/>
    <property type="evidence" value="ECO:0007669"/>
    <property type="project" value="InterPro"/>
</dbReference>
<keyword evidence="1 5" id="KW-0378">Hydrolase</keyword>
<name>A0A150H787_9MICO</name>
<dbReference type="RefSeq" id="WP_062020867.1">
    <property type="nucleotide sequence ID" value="NZ_LQQC01000010.1"/>
</dbReference>
<evidence type="ECO:0000259" key="4">
    <source>
        <dbReference type="SMART" id="SM00646"/>
    </source>
</evidence>
<dbReference type="GO" id="GO:0030288">
    <property type="term" value="C:outer membrane-bounded periplasmic space"/>
    <property type="evidence" value="ECO:0007669"/>
    <property type="project" value="TreeGrafter"/>
</dbReference>
<dbReference type="CDD" id="cd02696">
    <property type="entry name" value="MurNAc-LAA"/>
    <property type="match status" value="1"/>
</dbReference>
<keyword evidence="6" id="KW-1185">Reference proteome</keyword>
<feature type="region of interest" description="Disordered" evidence="2">
    <location>
        <begin position="26"/>
        <end position="98"/>
    </location>
</feature>
<reference evidence="5 6" key="1">
    <citation type="submission" date="2016-01" db="EMBL/GenBank/DDBJ databases">
        <title>Use of Whole Genome Sequencing to ascertain that Brevibacterium massiliense (Roux, Raoult 2009) is a later heterotypic synonym of Brevibacterium ravenspurgense (Mages 2008).</title>
        <authorList>
            <person name="Bernier A.-M."/>
            <person name="Burdz T."/>
            <person name="Huynh C."/>
            <person name="Pachecho A.L."/>
            <person name="Wiebe D."/>
            <person name="Bonner C."/>
            <person name="Bernard K."/>
        </authorList>
    </citation>
    <scope>NUCLEOTIDE SEQUENCE [LARGE SCALE GENOMIC DNA]</scope>
    <source>
        <strain evidence="5 6">CCUG56047</strain>
    </source>
</reference>
<feature type="compositionally biased region" description="Low complexity" evidence="2">
    <location>
        <begin position="27"/>
        <end position="47"/>
    </location>
</feature>
<dbReference type="Gene3D" id="3.40.630.40">
    <property type="entry name" value="Zn-dependent exopeptidases"/>
    <property type="match status" value="1"/>
</dbReference>
<dbReference type="PANTHER" id="PTHR30404">
    <property type="entry name" value="N-ACETYLMURAMOYL-L-ALANINE AMIDASE"/>
    <property type="match status" value="1"/>
</dbReference>
<accession>A0A150H787</accession>
<evidence type="ECO:0000256" key="1">
    <source>
        <dbReference type="ARBA" id="ARBA00022801"/>
    </source>
</evidence>
<sequence length="268" mass="27914">MILRSPALAAALCALLLTGCAGGTPGPGTSSAPAAPTAESDAPSSTPTEDEDSQPLAGLTIAVDPGHNGGNMKNASKISRQVDDGRGGTKACNTTGTATSDGFAEHEFNWKVAEHLRTLLEDKGASVIMSRKDDTGIGPCVDERGKFAAEADILVSIHANGSESTKPFGFGAIIAPDREHAESKKLATSLVKGLKDADFRANPSYGKKTIIERTDLGGLNHATVPAVLMEMGEMRNPEEAKTMKTDSGRKRYAEGLAAGIEDYFKGRG</sequence>
<evidence type="ECO:0000256" key="3">
    <source>
        <dbReference type="SAM" id="SignalP"/>
    </source>
</evidence>
<dbReference type="AlphaFoldDB" id="A0A150H787"/>
<dbReference type="PROSITE" id="PS51257">
    <property type="entry name" value="PROKAR_LIPOPROTEIN"/>
    <property type="match status" value="1"/>
</dbReference>
<dbReference type="SMART" id="SM00646">
    <property type="entry name" value="Ami_3"/>
    <property type="match status" value="1"/>
</dbReference>
<evidence type="ECO:0000313" key="5">
    <source>
        <dbReference type="EMBL" id="KXZ57959.1"/>
    </source>
</evidence>
<organism evidence="5 6">
    <name type="scientific">Brevibacterium ravenspurgense</name>
    <dbReference type="NCBI Taxonomy" id="479117"/>
    <lineage>
        <taxon>Bacteria</taxon>
        <taxon>Bacillati</taxon>
        <taxon>Actinomycetota</taxon>
        <taxon>Actinomycetes</taxon>
        <taxon>Micrococcales</taxon>
        <taxon>Brevibacteriaceae</taxon>
        <taxon>Brevibacterium</taxon>
    </lineage>
</organism>
<evidence type="ECO:0000313" key="6">
    <source>
        <dbReference type="Proteomes" id="UP000243589"/>
    </source>
</evidence>
<feature type="domain" description="MurNAc-LAA" evidence="4">
    <location>
        <begin position="148"/>
        <end position="261"/>
    </location>
</feature>
<dbReference type="SUPFAM" id="SSF53187">
    <property type="entry name" value="Zn-dependent exopeptidases"/>
    <property type="match status" value="1"/>
</dbReference>
<dbReference type="EC" id="3.5.1.28" evidence="5"/>